<feature type="signal peptide" evidence="3">
    <location>
        <begin position="1"/>
        <end position="23"/>
    </location>
</feature>
<dbReference type="GO" id="GO:0016491">
    <property type="term" value="F:oxidoreductase activity"/>
    <property type="evidence" value="ECO:0007669"/>
    <property type="project" value="TreeGrafter"/>
</dbReference>
<dbReference type="AlphaFoldDB" id="A0A953LY59"/>
<keyword evidence="1 3" id="KW-0732">Signal</keyword>
<name>A0A953LY59_9BACT</name>
<dbReference type="EMBL" id="JAIOIV010000125">
    <property type="protein sequence ID" value="MBZ0157666.1"/>
    <property type="molecule type" value="Genomic_DNA"/>
</dbReference>
<evidence type="ECO:0000256" key="3">
    <source>
        <dbReference type="SAM" id="SignalP"/>
    </source>
</evidence>
<protein>
    <submittedName>
        <fullName evidence="4">Uncharacterized protein</fullName>
    </submittedName>
</protein>
<feature type="chain" id="PRO_5037052998" evidence="3">
    <location>
        <begin position="24"/>
        <end position="312"/>
    </location>
</feature>
<keyword evidence="2" id="KW-1133">Transmembrane helix</keyword>
<evidence type="ECO:0000313" key="4">
    <source>
        <dbReference type="EMBL" id="MBZ0157666.1"/>
    </source>
</evidence>
<evidence type="ECO:0000256" key="2">
    <source>
        <dbReference type="SAM" id="Phobius"/>
    </source>
</evidence>
<gene>
    <name evidence="4" type="ORF">K8I29_15830</name>
</gene>
<keyword evidence="2" id="KW-0812">Transmembrane</keyword>
<dbReference type="SUPFAM" id="SSF48695">
    <property type="entry name" value="Multiheme cytochromes"/>
    <property type="match status" value="1"/>
</dbReference>
<dbReference type="PANTHER" id="PTHR35038">
    <property type="entry name" value="DISSIMILATORY SULFITE REDUCTASE SIRA"/>
    <property type="match status" value="1"/>
</dbReference>
<proteinExistence type="predicted"/>
<reference evidence="4" key="2">
    <citation type="submission" date="2021-08" db="EMBL/GenBank/DDBJ databases">
        <authorList>
            <person name="Dalcin Martins P."/>
        </authorList>
    </citation>
    <scope>NUCLEOTIDE SEQUENCE</scope>
    <source>
        <strain evidence="4">MAG_39</strain>
    </source>
</reference>
<reference evidence="4" key="1">
    <citation type="journal article" date="2021" name="bioRxiv">
        <title>Unraveling nitrogen, sulfur and carbon metabolic pathways and microbial community transcriptional responses to substrate deprivation and toxicity stresses in a bioreactor mimicking anoxic brackish coastal sediment conditions.</title>
        <authorList>
            <person name="Martins P.D."/>
            <person name="Echeveste M.J."/>
            <person name="Arshad A."/>
            <person name="Kurth J."/>
            <person name="Ouboter H."/>
            <person name="Jetten M.S.M."/>
            <person name="Welte C.U."/>
        </authorList>
    </citation>
    <scope>NUCLEOTIDE SEQUENCE</scope>
    <source>
        <strain evidence="4">MAG_39</strain>
    </source>
</reference>
<dbReference type="InterPro" id="IPR036280">
    <property type="entry name" value="Multihaem_cyt_sf"/>
</dbReference>
<organism evidence="4 5">
    <name type="scientific">Candidatus Nitrobium versatile</name>
    <dbReference type="NCBI Taxonomy" id="2884831"/>
    <lineage>
        <taxon>Bacteria</taxon>
        <taxon>Pseudomonadati</taxon>
        <taxon>Nitrospirota</taxon>
        <taxon>Nitrospiria</taxon>
        <taxon>Nitrospirales</taxon>
        <taxon>Nitrospiraceae</taxon>
        <taxon>Candidatus Nitrobium</taxon>
    </lineage>
</organism>
<sequence length="312" mass="34639">MKRFFALPLLLFVLVWFAGSASAETFTCLACHSAMQGKVRTEGGALIEVNVDGDRYAKSVHGGFDCIMCHKQFPSNPHETAKAGAVSPGIASLAGKLAPKAKSDPVALAVCSECHADAYKEWQDSVHGRNIIEKKQPDGASCIDCHGSPHYITPRNTKESPVSRTHIVKTCGECHKNEKISEKYHLGTHVVERYQESFHGKKYTLGHPNAPTCVHCHNSHQIRQWEDPQSPMAWDNRTKTCGTCHEGATKKFVSAITHRPYGKDNPIPYYFEKGLIVLLLGVFAFIVGHVILEAFSEIRDKVLRKGKEEHHE</sequence>
<evidence type="ECO:0000256" key="1">
    <source>
        <dbReference type="ARBA" id="ARBA00022729"/>
    </source>
</evidence>
<feature type="transmembrane region" description="Helical" evidence="2">
    <location>
        <begin position="275"/>
        <end position="295"/>
    </location>
</feature>
<evidence type="ECO:0000313" key="5">
    <source>
        <dbReference type="Proteomes" id="UP000705867"/>
    </source>
</evidence>
<accession>A0A953LY59</accession>
<dbReference type="Gene3D" id="1.10.1130.10">
    <property type="entry name" value="Flavocytochrome C3, Chain A"/>
    <property type="match status" value="1"/>
</dbReference>
<keyword evidence="2" id="KW-0472">Membrane</keyword>
<dbReference type="Proteomes" id="UP000705867">
    <property type="component" value="Unassembled WGS sequence"/>
</dbReference>
<dbReference type="PANTHER" id="PTHR35038:SF6">
    <property type="entry name" value="SURFACE LOCALIZED DECAHEME CYTOCHROME C LIPOPROTEIN"/>
    <property type="match status" value="1"/>
</dbReference>
<comment type="caution">
    <text evidence="4">The sequence shown here is derived from an EMBL/GenBank/DDBJ whole genome shotgun (WGS) entry which is preliminary data.</text>
</comment>
<dbReference type="InterPro" id="IPR051829">
    <property type="entry name" value="Multiheme_Cytochr_ET"/>
</dbReference>